<dbReference type="Pfam" id="PF04511">
    <property type="entry name" value="DER1"/>
    <property type="match status" value="1"/>
</dbReference>
<feature type="transmembrane region" description="Helical" evidence="7">
    <location>
        <begin position="18"/>
        <end position="41"/>
    </location>
</feature>
<evidence type="ECO:0000256" key="6">
    <source>
        <dbReference type="ARBA" id="ARBA00023136"/>
    </source>
</evidence>
<comment type="subcellular location">
    <subcellularLocation>
        <location evidence="1 7">Endoplasmic reticulum membrane</location>
        <topology evidence="1 7">Multi-pass membrane protein</topology>
    </subcellularLocation>
</comment>
<dbReference type="GO" id="GO:0005789">
    <property type="term" value="C:endoplasmic reticulum membrane"/>
    <property type="evidence" value="ECO:0007669"/>
    <property type="project" value="UniProtKB-SubCell"/>
</dbReference>
<dbReference type="OrthoDB" id="1716531at2759"/>
<gene>
    <name evidence="9" type="ORF">K493DRAFT_257046</name>
</gene>
<proteinExistence type="inferred from homology"/>
<dbReference type="InParanoid" id="A0A1Y1YP12"/>
<dbReference type="InterPro" id="IPR035952">
    <property type="entry name" value="Rhomboid-like_sf"/>
</dbReference>
<dbReference type="FunCoup" id="A0A1Y1YP12">
    <property type="interactions" value="317"/>
</dbReference>
<protein>
    <recommendedName>
        <fullName evidence="7">Derlin</fullName>
    </recommendedName>
</protein>
<dbReference type="SUPFAM" id="SSF144091">
    <property type="entry name" value="Rhomboid-like"/>
    <property type="match status" value="1"/>
</dbReference>
<sequence length="262" mass="30429">MAIPLETWYFDIPVVTRIYLTISVLLTLAVQLGLVTWFQLYYSFDLIWHGGQYWRLLTTFLYFGQFSLDWMFHMFFIGRYSRMLEEGSFYGRPADFLWLLLLTGVSLLLVAPFVSMMFLGSPLNYTLVYIWSRRNPFIRLNFLGLFVFSAPYLPLVLLGFSMLLSSKLPIGSIVGIFLGHLYYFLVDVWPNEPASGGMRLLDTPRFIQRLFHTPPNEPIQVELPEDLEHDSDHEIPLEGADQTNEFEEEPDDRPPPTTTTTT</sequence>
<evidence type="ECO:0000256" key="3">
    <source>
        <dbReference type="ARBA" id="ARBA00022692"/>
    </source>
</evidence>
<organism evidence="9 10">
    <name type="scientific">Basidiobolus meristosporus CBS 931.73</name>
    <dbReference type="NCBI Taxonomy" id="1314790"/>
    <lineage>
        <taxon>Eukaryota</taxon>
        <taxon>Fungi</taxon>
        <taxon>Fungi incertae sedis</taxon>
        <taxon>Zoopagomycota</taxon>
        <taxon>Entomophthoromycotina</taxon>
        <taxon>Basidiobolomycetes</taxon>
        <taxon>Basidiobolales</taxon>
        <taxon>Basidiobolaceae</taxon>
        <taxon>Basidiobolus</taxon>
    </lineage>
</organism>
<comment type="caution">
    <text evidence="9">The sequence shown here is derived from an EMBL/GenBank/DDBJ whole genome shotgun (WGS) entry which is preliminary data.</text>
</comment>
<dbReference type="InterPro" id="IPR007599">
    <property type="entry name" value="DER1"/>
</dbReference>
<dbReference type="AlphaFoldDB" id="A0A1Y1YP12"/>
<dbReference type="GO" id="GO:0006950">
    <property type="term" value="P:response to stress"/>
    <property type="evidence" value="ECO:0007669"/>
    <property type="project" value="UniProtKB-ARBA"/>
</dbReference>
<feature type="transmembrane region" description="Helical" evidence="7">
    <location>
        <begin position="170"/>
        <end position="189"/>
    </location>
</feature>
<keyword evidence="3 7" id="KW-0812">Transmembrane</keyword>
<evidence type="ECO:0000256" key="1">
    <source>
        <dbReference type="ARBA" id="ARBA00004477"/>
    </source>
</evidence>
<keyword evidence="6 7" id="KW-0472">Membrane</keyword>
<evidence type="ECO:0000313" key="10">
    <source>
        <dbReference type="Proteomes" id="UP000193498"/>
    </source>
</evidence>
<evidence type="ECO:0000313" key="9">
    <source>
        <dbReference type="EMBL" id="ORX99718.1"/>
    </source>
</evidence>
<evidence type="ECO:0000256" key="5">
    <source>
        <dbReference type="ARBA" id="ARBA00022989"/>
    </source>
</evidence>
<dbReference type="PANTHER" id="PTHR11009">
    <property type="entry name" value="DER1-LIKE PROTEIN, DERLIN"/>
    <property type="match status" value="1"/>
</dbReference>
<dbReference type="STRING" id="1314790.A0A1Y1YP12"/>
<feature type="region of interest" description="Disordered" evidence="8">
    <location>
        <begin position="222"/>
        <end position="262"/>
    </location>
</feature>
<feature type="transmembrane region" description="Helical" evidence="7">
    <location>
        <begin position="96"/>
        <end position="119"/>
    </location>
</feature>
<feature type="transmembrane region" description="Helical" evidence="7">
    <location>
        <begin position="140"/>
        <end position="164"/>
    </location>
</feature>
<comment type="function">
    <text evidence="7">May be involved in the degradation of misfolded endoplasmic reticulum (ER) luminal proteins.</text>
</comment>
<evidence type="ECO:0000256" key="8">
    <source>
        <dbReference type="SAM" id="MobiDB-lite"/>
    </source>
</evidence>
<feature type="transmembrane region" description="Helical" evidence="7">
    <location>
        <begin position="53"/>
        <end position="76"/>
    </location>
</feature>
<dbReference type="EMBL" id="MCFE01000093">
    <property type="protein sequence ID" value="ORX99718.1"/>
    <property type="molecule type" value="Genomic_DNA"/>
</dbReference>
<evidence type="ECO:0000256" key="2">
    <source>
        <dbReference type="ARBA" id="ARBA00008917"/>
    </source>
</evidence>
<keyword evidence="10" id="KW-1185">Reference proteome</keyword>
<reference evidence="9 10" key="1">
    <citation type="submission" date="2016-07" db="EMBL/GenBank/DDBJ databases">
        <title>Pervasive Adenine N6-methylation of Active Genes in Fungi.</title>
        <authorList>
            <consortium name="DOE Joint Genome Institute"/>
            <person name="Mondo S.J."/>
            <person name="Dannebaum R.O."/>
            <person name="Kuo R.C."/>
            <person name="Labutti K."/>
            <person name="Haridas S."/>
            <person name="Kuo A."/>
            <person name="Salamov A."/>
            <person name="Ahrendt S.R."/>
            <person name="Lipzen A."/>
            <person name="Sullivan W."/>
            <person name="Andreopoulos W.B."/>
            <person name="Clum A."/>
            <person name="Lindquist E."/>
            <person name="Daum C."/>
            <person name="Ramamoorthy G.K."/>
            <person name="Gryganskyi A."/>
            <person name="Culley D."/>
            <person name="Magnuson J.K."/>
            <person name="James T.Y."/>
            <person name="O'Malley M.A."/>
            <person name="Stajich J.E."/>
            <person name="Spatafora J.W."/>
            <person name="Visel A."/>
            <person name="Grigoriev I.V."/>
        </authorList>
    </citation>
    <scope>NUCLEOTIDE SEQUENCE [LARGE SCALE GENOMIC DNA]</scope>
    <source>
        <strain evidence="9 10">CBS 931.73</strain>
    </source>
</reference>
<comment type="similarity">
    <text evidence="2 7">Belongs to the derlin family.</text>
</comment>
<evidence type="ECO:0000256" key="4">
    <source>
        <dbReference type="ARBA" id="ARBA00022824"/>
    </source>
</evidence>
<keyword evidence="4 7" id="KW-0256">Endoplasmic reticulum</keyword>
<name>A0A1Y1YP12_9FUNG</name>
<evidence type="ECO:0000256" key="7">
    <source>
        <dbReference type="RuleBase" id="RU363059"/>
    </source>
</evidence>
<keyword evidence="5 7" id="KW-1133">Transmembrane helix</keyword>
<accession>A0A1Y1YP12</accession>
<dbReference type="Proteomes" id="UP000193498">
    <property type="component" value="Unassembled WGS sequence"/>
</dbReference>